<sequence length="112" mass="12417">MGSISSPDFSCFVYFGCCGKSHLALSGPVEGFHLRMTFIACQVAYEGVYSRCLSPTTHSCVFGCGEAESAYHLFISCSMVGSLWDLVRSWIDIPLVDFTTVRDHFVQFTYST</sequence>
<evidence type="ECO:0008006" key="3">
    <source>
        <dbReference type="Google" id="ProtNLM"/>
    </source>
</evidence>
<evidence type="ECO:0000313" key="1">
    <source>
        <dbReference type="EMBL" id="PNX61230.1"/>
    </source>
</evidence>
<organism evidence="1 2">
    <name type="scientific">Trifolium pratense</name>
    <name type="common">Red clover</name>
    <dbReference type="NCBI Taxonomy" id="57577"/>
    <lineage>
        <taxon>Eukaryota</taxon>
        <taxon>Viridiplantae</taxon>
        <taxon>Streptophyta</taxon>
        <taxon>Embryophyta</taxon>
        <taxon>Tracheophyta</taxon>
        <taxon>Spermatophyta</taxon>
        <taxon>Magnoliopsida</taxon>
        <taxon>eudicotyledons</taxon>
        <taxon>Gunneridae</taxon>
        <taxon>Pentapetalae</taxon>
        <taxon>rosids</taxon>
        <taxon>fabids</taxon>
        <taxon>Fabales</taxon>
        <taxon>Fabaceae</taxon>
        <taxon>Papilionoideae</taxon>
        <taxon>50 kb inversion clade</taxon>
        <taxon>NPAAA clade</taxon>
        <taxon>Hologalegina</taxon>
        <taxon>IRL clade</taxon>
        <taxon>Trifolieae</taxon>
        <taxon>Trifolium</taxon>
    </lineage>
</organism>
<reference evidence="1 2" key="1">
    <citation type="journal article" date="2014" name="Am. J. Bot.">
        <title>Genome assembly and annotation for red clover (Trifolium pratense; Fabaceae).</title>
        <authorList>
            <person name="Istvanek J."/>
            <person name="Jaros M."/>
            <person name="Krenek A."/>
            <person name="Repkova J."/>
        </authorList>
    </citation>
    <scope>NUCLEOTIDE SEQUENCE [LARGE SCALE GENOMIC DNA]</scope>
    <source>
        <strain evidence="2">cv. Tatra</strain>
        <tissue evidence="1">Young leaves</tissue>
    </source>
</reference>
<proteinExistence type="predicted"/>
<name>A0A2K3K4M4_TRIPR</name>
<comment type="caution">
    <text evidence="1">The sequence shown here is derived from an EMBL/GenBank/DDBJ whole genome shotgun (WGS) entry which is preliminary data.</text>
</comment>
<accession>A0A2K3K4M4</accession>
<gene>
    <name evidence="1" type="ORF">L195_g052346</name>
</gene>
<protein>
    <recommendedName>
        <fullName evidence="3">Reverse transcriptase zinc-binding domain-containing protein</fullName>
    </recommendedName>
</protein>
<dbReference type="Proteomes" id="UP000236291">
    <property type="component" value="Unassembled WGS sequence"/>
</dbReference>
<dbReference type="EMBL" id="ASHM01084730">
    <property type="protein sequence ID" value="PNX61230.1"/>
    <property type="molecule type" value="Genomic_DNA"/>
</dbReference>
<feature type="non-terminal residue" evidence="1">
    <location>
        <position position="112"/>
    </location>
</feature>
<dbReference type="AlphaFoldDB" id="A0A2K3K4M4"/>
<reference evidence="1 2" key="2">
    <citation type="journal article" date="2017" name="Front. Plant Sci.">
        <title>Gene Classification and Mining of Molecular Markers Useful in Red Clover (Trifolium pratense) Breeding.</title>
        <authorList>
            <person name="Istvanek J."/>
            <person name="Dluhosova J."/>
            <person name="Dluhos P."/>
            <person name="Patkova L."/>
            <person name="Nedelnik J."/>
            <person name="Repkova J."/>
        </authorList>
    </citation>
    <scope>NUCLEOTIDE SEQUENCE [LARGE SCALE GENOMIC DNA]</scope>
    <source>
        <strain evidence="2">cv. Tatra</strain>
        <tissue evidence="1">Young leaves</tissue>
    </source>
</reference>
<evidence type="ECO:0000313" key="2">
    <source>
        <dbReference type="Proteomes" id="UP000236291"/>
    </source>
</evidence>